<dbReference type="RefSeq" id="XP_049305758.1">
    <property type="nucleotide sequence ID" value="XM_049449801.1"/>
</dbReference>
<name>A0ABM3J948_BACDO</name>
<dbReference type="CDD" id="cd00087">
    <property type="entry name" value="FReD"/>
    <property type="match status" value="1"/>
</dbReference>
<feature type="domain" description="Fibrinogen C-terminal" evidence="2">
    <location>
        <begin position="79"/>
        <end position="292"/>
    </location>
</feature>
<dbReference type="InterPro" id="IPR036056">
    <property type="entry name" value="Fibrinogen-like_C"/>
</dbReference>
<dbReference type="InterPro" id="IPR014716">
    <property type="entry name" value="Fibrinogen_a/b/g_C_1"/>
</dbReference>
<proteinExistence type="predicted"/>
<dbReference type="PROSITE" id="PS51406">
    <property type="entry name" value="FIBRINOGEN_C_2"/>
    <property type="match status" value="1"/>
</dbReference>
<evidence type="ECO:0000313" key="3">
    <source>
        <dbReference type="Proteomes" id="UP001652620"/>
    </source>
</evidence>
<dbReference type="SUPFAM" id="SSF56496">
    <property type="entry name" value="Fibrinogen C-terminal domain-like"/>
    <property type="match status" value="1"/>
</dbReference>
<organism evidence="3 4">
    <name type="scientific">Bactrocera dorsalis</name>
    <name type="common">Oriental fruit fly</name>
    <name type="synonym">Dacus dorsalis</name>
    <dbReference type="NCBI Taxonomy" id="27457"/>
    <lineage>
        <taxon>Eukaryota</taxon>
        <taxon>Metazoa</taxon>
        <taxon>Ecdysozoa</taxon>
        <taxon>Arthropoda</taxon>
        <taxon>Hexapoda</taxon>
        <taxon>Insecta</taxon>
        <taxon>Pterygota</taxon>
        <taxon>Neoptera</taxon>
        <taxon>Endopterygota</taxon>
        <taxon>Diptera</taxon>
        <taxon>Brachycera</taxon>
        <taxon>Muscomorpha</taxon>
        <taxon>Tephritoidea</taxon>
        <taxon>Tephritidae</taxon>
        <taxon>Bactrocera</taxon>
        <taxon>Bactrocera</taxon>
    </lineage>
</organism>
<dbReference type="SMART" id="SM00186">
    <property type="entry name" value="FBG"/>
    <property type="match status" value="1"/>
</dbReference>
<dbReference type="Pfam" id="PF00147">
    <property type="entry name" value="Fibrinogen_C"/>
    <property type="match status" value="1"/>
</dbReference>
<reference evidence="3" key="1">
    <citation type="submission" date="2025-05" db="UniProtKB">
        <authorList>
            <consortium name="RefSeq"/>
        </authorList>
    </citation>
    <scope>NUCLEOTIDE SEQUENCE [LARGE SCALE GENOMIC DNA]</scope>
</reference>
<evidence type="ECO:0000256" key="1">
    <source>
        <dbReference type="SAM" id="SignalP"/>
    </source>
</evidence>
<dbReference type="GeneID" id="125776603"/>
<feature type="signal peptide" evidence="1">
    <location>
        <begin position="1"/>
        <end position="23"/>
    </location>
</feature>
<dbReference type="InterPro" id="IPR002181">
    <property type="entry name" value="Fibrinogen_a/b/g_C_dom"/>
</dbReference>
<evidence type="ECO:0000259" key="2">
    <source>
        <dbReference type="PROSITE" id="PS51406"/>
    </source>
</evidence>
<dbReference type="Gene3D" id="3.90.215.10">
    <property type="entry name" value="Gamma Fibrinogen, chain A, domain 1"/>
    <property type="match status" value="1"/>
</dbReference>
<dbReference type="InterPro" id="IPR050373">
    <property type="entry name" value="Fibrinogen_C-term_domain"/>
</dbReference>
<dbReference type="PANTHER" id="PTHR19143:SF327">
    <property type="entry name" value="FI21813P1-RELATED"/>
    <property type="match status" value="1"/>
</dbReference>
<gene>
    <name evidence="4" type="primary">LOC125776603</name>
</gene>
<sequence length="314" mass="36213">MLRFILFLLLHYLLWFRIKNVCGEDLDSSTIYNCNFNVQIDVVKKFLEELQAARKREDDILAQITLCQAKLQSVQEQLSVRKSVFSNCLEAAAESFKSGVYNITLEKFSVTPFAVYCNEEVDYGGWLVVQRRVSDAVDFYRDWLEYKNGFGVLDENYWIGLEKLHALTSSCQHELYIELQKYSGESYYARYSEFVVGGESEGYPLKILGTYAGTAGDSLTPHVGMKFTTRDQDNDLGSENCAVYFKGAWWFKKCYHCHLNGRYGQKRAGVVWHDISLNESLKSAQMMIRPTEKCLRRLSLKANNFIIFGNGFNF</sequence>
<keyword evidence="1" id="KW-0732">Signal</keyword>
<evidence type="ECO:0000313" key="4">
    <source>
        <dbReference type="RefSeq" id="XP_049305758.1"/>
    </source>
</evidence>
<dbReference type="Proteomes" id="UP001652620">
    <property type="component" value="Chromosome 2"/>
</dbReference>
<protein>
    <submittedName>
        <fullName evidence="4">Ficolin-1-like</fullName>
    </submittedName>
</protein>
<accession>A0ABM3J948</accession>
<dbReference type="PANTHER" id="PTHR19143">
    <property type="entry name" value="FIBRINOGEN/TENASCIN/ANGIOPOEITIN"/>
    <property type="match status" value="1"/>
</dbReference>
<keyword evidence="3" id="KW-1185">Reference proteome</keyword>
<reference evidence="4" key="2">
    <citation type="submission" date="2025-08" db="UniProtKB">
        <authorList>
            <consortium name="RefSeq"/>
        </authorList>
    </citation>
    <scope>IDENTIFICATION</scope>
    <source>
        <tissue evidence="4">Adult</tissue>
    </source>
</reference>
<feature type="chain" id="PRO_5047001312" evidence="1">
    <location>
        <begin position="24"/>
        <end position="314"/>
    </location>
</feature>